<reference evidence="4" key="1">
    <citation type="submission" date="2021-01" db="EMBL/GenBank/DDBJ databases">
        <title>Ramlibacter sp. strain AW1 16S ribosomal RNA gene Genome sequencing and assembly.</title>
        <authorList>
            <person name="Kang M."/>
        </authorList>
    </citation>
    <scope>NUCLEOTIDE SEQUENCE</scope>
    <source>
        <strain evidence="4">AW1</strain>
    </source>
</reference>
<gene>
    <name evidence="4" type="ORF">JI739_22280</name>
</gene>
<keyword evidence="1 2" id="KW-0597">Phosphoprotein</keyword>
<sequence>MGLGLTLVRSLVELHGGSVEARSAGHGLGSRFVVRLPLLHLPPTKPPVDEPGASVQADHSRRVLVIDDNVDNAESLAVILGLDGHEVRVAYAGEGALEMAAQFLPDVVVLDIGLPGMSGYEVARHLRGRRESAQVLLIALTGYGGPEDAVRVKAAGFDHHLVKPAVPAQLKALVAQHVRP</sequence>
<proteinExistence type="predicted"/>
<dbReference type="AlphaFoldDB" id="A0A937D788"/>
<dbReference type="PANTHER" id="PTHR43547:SF2">
    <property type="entry name" value="HYBRID SIGNAL TRANSDUCTION HISTIDINE KINASE C"/>
    <property type="match status" value="1"/>
</dbReference>
<evidence type="ECO:0000256" key="1">
    <source>
        <dbReference type="ARBA" id="ARBA00022553"/>
    </source>
</evidence>
<dbReference type="Gene3D" id="3.40.50.2300">
    <property type="match status" value="1"/>
</dbReference>
<dbReference type="GO" id="GO:0000155">
    <property type="term" value="F:phosphorelay sensor kinase activity"/>
    <property type="evidence" value="ECO:0007669"/>
    <property type="project" value="TreeGrafter"/>
</dbReference>
<dbReference type="Proteomes" id="UP000613011">
    <property type="component" value="Unassembled WGS sequence"/>
</dbReference>
<dbReference type="Pfam" id="PF00072">
    <property type="entry name" value="Response_reg"/>
    <property type="match status" value="1"/>
</dbReference>
<dbReference type="CDD" id="cd17580">
    <property type="entry name" value="REC_2_DhkD-like"/>
    <property type="match status" value="1"/>
</dbReference>
<dbReference type="Gene3D" id="3.30.565.10">
    <property type="entry name" value="Histidine kinase-like ATPase, C-terminal domain"/>
    <property type="match status" value="1"/>
</dbReference>
<dbReference type="SUPFAM" id="SSF52172">
    <property type="entry name" value="CheY-like"/>
    <property type="match status" value="1"/>
</dbReference>
<dbReference type="PANTHER" id="PTHR43547">
    <property type="entry name" value="TWO-COMPONENT HISTIDINE KINASE"/>
    <property type="match status" value="1"/>
</dbReference>
<dbReference type="SUPFAM" id="SSF55874">
    <property type="entry name" value="ATPase domain of HSP90 chaperone/DNA topoisomerase II/histidine kinase"/>
    <property type="match status" value="1"/>
</dbReference>
<accession>A0A937D788</accession>
<evidence type="ECO:0000259" key="3">
    <source>
        <dbReference type="PROSITE" id="PS50110"/>
    </source>
</evidence>
<organism evidence="4 5">
    <name type="scientific">Ramlibacter aurantiacus</name>
    <dbReference type="NCBI Taxonomy" id="2801330"/>
    <lineage>
        <taxon>Bacteria</taxon>
        <taxon>Pseudomonadati</taxon>
        <taxon>Pseudomonadota</taxon>
        <taxon>Betaproteobacteria</taxon>
        <taxon>Burkholderiales</taxon>
        <taxon>Comamonadaceae</taxon>
        <taxon>Ramlibacter</taxon>
    </lineage>
</organism>
<evidence type="ECO:0000313" key="4">
    <source>
        <dbReference type="EMBL" id="MBL0423082.1"/>
    </source>
</evidence>
<dbReference type="InterPro" id="IPR036890">
    <property type="entry name" value="HATPase_C_sf"/>
</dbReference>
<dbReference type="SMART" id="SM00448">
    <property type="entry name" value="REC"/>
    <property type="match status" value="1"/>
</dbReference>
<keyword evidence="5" id="KW-1185">Reference proteome</keyword>
<comment type="caution">
    <text evidence="4">The sequence shown here is derived from an EMBL/GenBank/DDBJ whole genome shotgun (WGS) entry which is preliminary data.</text>
</comment>
<dbReference type="InterPro" id="IPR001789">
    <property type="entry name" value="Sig_transdc_resp-reg_receiver"/>
</dbReference>
<feature type="domain" description="Response regulatory" evidence="3">
    <location>
        <begin position="62"/>
        <end position="178"/>
    </location>
</feature>
<protein>
    <submittedName>
        <fullName evidence="4">Response regulator</fullName>
    </submittedName>
</protein>
<dbReference type="InterPro" id="IPR011006">
    <property type="entry name" value="CheY-like_superfamily"/>
</dbReference>
<dbReference type="EMBL" id="JAEQNA010000011">
    <property type="protein sequence ID" value="MBL0423082.1"/>
    <property type="molecule type" value="Genomic_DNA"/>
</dbReference>
<name>A0A937D788_9BURK</name>
<dbReference type="PROSITE" id="PS50110">
    <property type="entry name" value="RESPONSE_REGULATORY"/>
    <property type="match status" value="1"/>
</dbReference>
<evidence type="ECO:0000256" key="2">
    <source>
        <dbReference type="PROSITE-ProRule" id="PRU00169"/>
    </source>
</evidence>
<evidence type="ECO:0000313" key="5">
    <source>
        <dbReference type="Proteomes" id="UP000613011"/>
    </source>
</evidence>
<feature type="modified residue" description="4-aspartylphosphate" evidence="2">
    <location>
        <position position="111"/>
    </location>
</feature>